<name>A0A031K0W8_9SPHN</name>
<dbReference type="InterPro" id="IPR027417">
    <property type="entry name" value="P-loop_NTPase"/>
</dbReference>
<feature type="transmembrane region" description="Helical" evidence="10">
    <location>
        <begin position="37"/>
        <end position="57"/>
    </location>
</feature>
<evidence type="ECO:0000256" key="3">
    <source>
        <dbReference type="ARBA" id="ARBA00022679"/>
    </source>
</evidence>
<dbReference type="RefSeq" id="WP_162177371.1">
    <property type="nucleotide sequence ID" value="NZ_CP128491.1"/>
</dbReference>
<evidence type="ECO:0000256" key="2">
    <source>
        <dbReference type="ARBA" id="ARBA00011903"/>
    </source>
</evidence>
<feature type="region of interest" description="Disordered" evidence="9">
    <location>
        <begin position="264"/>
        <end position="287"/>
    </location>
</feature>
<dbReference type="Proteomes" id="UP000024329">
    <property type="component" value="Unassembled WGS sequence"/>
</dbReference>
<dbReference type="EMBL" id="JFYZ01000005">
    <property type="protein sequence ID" value="EZP82688.1"/>
    <property type="molecule type" value="Genomic_DNA"/>
</dbReference>
<protein>
    <recommendedName>
        <fullName evidence="2">non-specific protein-tyrosine kinase</fullName>
        <ecNumber evidence="2">2.7.10.2</ecNumber>
    </recommendedName>
</protein>
<dbReference type="EC" id="2.7.10.2" evidence="2"/>
<dbReference type="eggNOG" id="COG3206">
    <property type="taxonomic scope" value="Bacteria"/>
</dbReference>
<dbReference type="GO" id="GO:0004713">
    <property type="term" value="F:protein tyrosine kinase activity"/>
    <property type="evidence" value="ECO:0007669"/>
    <property type="project" value="UniProtKB-KW"/>
</dbReference>
<feature type="domain" description="AAA" evidence="11">
    <location>
        <begin position="533"/>
        <end position="658"/>
    </location>
</feature>
<evidence type="ECO:0000256" key="7">
    <source>
        <dbReference type="ARBA" id="ARBA00023137"/>
    </source>
</evidence>
<gene>
    <name evidence="12" type="ORF">BV97_01612</name>
</gene>
<evidence type="ECO:0000256" key="9">
    <source>
        <dbReference type="SAM" id="MobiDB-lite"/>
    </source>
</evidence>
<dbReference type="SUPFAM" id="SSF52540">
    <property type="entry name" value="P-loop containing nucleoside triphosphate hydrolases"/>
    <property type="match status" value="1"/>
</dbReference>
<dbReference type="InterPro" id="IPR005702">
    <property type="entry name" value="Wzc-like_C"/>
</dbReference>
<comment type="caution">
    <text evidence="12">The sequence shown here is derived from an EMBL/GenBank/DDBJ whole genome shotgun (WGS) entry which is preliminary data.</text>
</comment>
<evidence type="ECO:0000313" key="12">
    <source>
        <dbReference type="EMBL" id="EZP82688.1"/>
    </source>
</evidence>
<evidence type="ECO:0000256" key="8">
    <source>
        <dbReference type="ARBA" id="ARBA00051245"/>
    </source>
</evidence>
<comment type="catalytic activity">
    <reaction evidence="8">
        <text>L-tyrosyl-[protein] + ATP = O-phospho-L-tyrosyl-[protein] + ADP + H(+)</text>
        <dbReference type="Rhea" id="RHEA:10596"/>
        <dbReference type="Rhea" id="RHEA-COMP:10136"/>
        <dbReference type="Rhea" id="RHEA-COMP:20101"/>
        <dbReference type="ChEBI" id="CHEBI:15378"/>
        <dbReference type="ChEBI" id="CHEBI:30616"/>
        <dbReference type="ChEBI" id="CHEBI:46858"/>
        <dbReference type="ChEBI" id="CHEBI:61978"/>
        <dbReference type="ChEBI" id="CHEBI:456216"/>
        <dbReference type="EC" id="2.7.10.2"/>
    </reaction>
</comment>
<dbReference type="GO" id="GO:0005886">
    <property type="term" value="C:plasma membrane"/>
    <property type="evidence" value="ECO:0007669"/>
    <property type="project" value="TreeGrafter"/>
</dbReference>
<keyword evidence="10" id="KW-0812">Transmembrane</keyword>
<evidence type="ECO:0000256" key="1">
    <source>
        <dbReference type="ARBA" id="ARBA00007316"/>
    </source>
</evidence>
<dbReference type="eggNOG" id="COG0489">
    <property type="taxonomic scope" value="Bacteria"/>
</dbReference>
<keyword evidence="10" id="KW-1133">Transmembrane helix</keyword>
<evidence type="ECO:0000256" key="10">
    <source>
        <dbReference type="SAM" id="Phobius"/>
    </source>
</evidence>
<reference evidence="12 13" key="1">
    <citation type="submission" date="2014-03" db="EMBL/GenBank/DDBJ databases">
        <title>Whole genome sequence of Novosphingobium resinovorum KF1.</title>
        <authorList>
            <person name="Gan H.M."/>
            <person name="Gan H.Y."/>
            <person name="Chew T.H."/>
            <person name="Savka M.A."/>
        </authorList>
    </citation>
    <scope>NUCLEOTIDE SEQUENCE [LARGE SCALE GENOMIC DNA]</scope>
    <source>
        <strain evidence="12 13">KF1</strain>
    </source>
</reference>
<dbReference type="InterPro" id="IPR050445">
    <property type="entry name" value="Bact_polysacc_biosynth/exp"/>
</dbReference>
<dbReference type="CDD" id="cd05387">
    <property type="entry name" value="BY-kinase"/>
    <property type="match status" value="1"/>
</dbReference>
<evidence type="ECO:0000256" key="4">
    <source>
        <dbReference type="ARBA" id="ARBA00022741"/>
    </source>
</evidence>
<keyword evidence="10" id="KW-0472">Membrane</keyword>
<keyword evidence="4" id="KW-0547">Nucleotide-binding</keyword>
<dbReference type="Gene3D" id="3.40.50.300">
    <property type="entry name" value="P-loop containing nucleotide triphosphate hydrolases"/>
    <property type="match status" value="1"/>
</dbReference>
<dbReference type="AlphaFoldDB" id="A0A031K0W8"/>
<keyword evidence="6" id="KW-0067">ATP-binding</keyword>
<dbReference type="PANTHER" id="PTHR32309">
    <property type="entry name" value="TYROSINE-PROTEIN KINASE"/>
    <property type="match status" value="1"/>
</dbReference>
<sequence>MSNRIHGAAADEISVRATARLFPEASEIGALFFRRRWAFASAFVITLTIAATILALLPRTYTATSTLLLEPRQAEPVKINDRGFVAPADDNLIDTAVQVVRSPALTLDVVRQLGLARTREFGGKIDTAASAAERERRTAEILLAQSHVRRVGVTYLVEISVSSTDPVNAARIANALAGRYIQLDSTKKQLRNSQSARYVEGQASTLQRQAVADDAALQNYMIRNNLMSAQGATMAEQEVSELNRQIADSQAQLAEQRGKLSAAQTQIARGGGGADTGSALASETVRQLRQQEAQASARLAQLDARYGALHPDVVEARDELADVRSQLGAELTRIISGLRGDVQIAESRLGSLLASRAQAKGSLAQNSSAQVGRLELERRAEASRAIYNAYLTREKETAQVGALPNADATIASVARVPDTPSSPRYLLGALAGLAAAAIAACLTMAVAEYLEDTVATRADIETGLGAVYAGAIPTLSSATRAKAESILPQDYVTMRPMSLFTESLRNLATYLGLTMSDGTAKVLTITSALPREGKSTTSMCLARTLAIGKQRVVLVDADVRHHSTSDALLPGRNAEGLFRVLDGTIRIDEALVREDRTGLHILPTLGQRSSEDQITEDAMARLIAGLREGFDIIIIDSAPVLGVAETRMVSRLSDKTLVIARWRRTPEKAVRTTLDLLAQGGGKVGGVALSLVNIKEFASAGLTDAFGYHKKFKGYYVD</sequence>
<accession>A0A031K0W8</accession>
<dbReference type="PANTHER" id="PTHR32309:SF13">
    <property type="entry name" value="FERRIC ENTEROBACTIN TRANSPORT PROTEIN FEPE"/>
    <property type="match status" value="1"/>
</dbReference>
<evidence type="ECO:0000313" key="13">
    <source>
        <dbReference type="Proteomes" id="UP000024329"/>
    </source>
</evidence>
<evidence type="ECO:0000256" key="6">
    <source>
        <dbReference type="ARBA" id="ARBA00022840"/>
    </source>
</evidence>
<dbReference type="PATRIC" id="fig|158500.4.peg.1650"/>
<keyword evidence="7 12" id="KW-0829">Tyrosine-protein kinase</keyword>
<proteinExistence type="inferred from homology"/>
<comment type="similarity">
    <text evidence="1">Belongs to the CpsD/CapB family.</text>
</comment>
<dbReference type="Pfam" id="PF13614">
    <property type="entry name" value="AAA_31"/>
    <property type="match status" value="1"/>
</dbReference>
<keyword evidence="5 12" id="KW-0418">Kinase</keyword>
<organism evidence="12 13">
    <name type="scientific">Novosphingobium resinovorum</name>
    <dbReference type="NCBI Taxonomy" id="158500"/>
    <lineage>
        <taxon>Bacteria</taxon>
        <taxon>Pseudomonadati</taxon>
        <taxon>Pseudomonadota</taxon>
        <taxon>Alphaproteobacteria</taxon>
        <taxon>Sphingomonadales</taxon>
        <taxon>Sphingomonadaceae</taxon>
        <taxon>Novosphingobium</taxon>
    </lineage>
</organism>
<evidence type="ECO:0000259" key="11">
    <source>
        <dbReference type="Pfam" id="PF13614"/>
    </source>
</evidence>
<keyword evidence="3" id="KW-0808">Transferase</keyword>
<evidence type="ECO:0000256" key="5">
    <source>
        <dbReference type="ARBA" id="ARBA00022777"/>
    </source>
</evidence>
<dbReference type="InterPro" id="IPR025669">
    <property type="entry name" value="AAA_dom"/>
</dbReference>